<accession>A0A5P2XJL7</accession>
<reference evidence="7 8" key="1">
    <citation type="submission" date="2017-09" db="EMBL/GenBank/DDBJ databases">
        <authorList>
            <person name="Lee N."/>
            <person name="Cho B.-K."/>
        </authorList>
    </citation>
    <scope>NUCLEOTIDE SEQUENCE [LARGE SCALE GENOMIC DNA]</scope>
    <source>
        <strain evidence="7 8">ATCC 27465</strain>
    </source>
</reference>
<dbReference type="KEGG" id="sspb:CP982_36335"/>
<dbReference type="PRINTS" id="PR00502">
    <property type="entry name" value="NUDIXFAMILY"/>
</dbReference>
<protein>
    <submittedName>
        <fullName evidence="7">NUDIX hydrolase</fullName>
    </submittedName>
</protein>
<dbReference type="PROSITE" id="PS00893">
    <property type="entry name" value="NUDIX_BOX"/>
    <property type="match status" value="1"/>
</dbReference>
<comment type="cofactor">
    <cofactor evidence="1">
        <name>Mg(2+)</name>
        <dbReference type="ChEBI" id="CHEBI:18420"/>
    </cofactor>
</comment>
<evidence type="ECO:0000259" key="6">
    <source>
        <dbReference type="PROSITE" id="PS51462"/>
    </source>
</evidence>
<dbReference type="Gene3D" id="3.90.79.10">
    <property type="entry name" value="Nucleoside Triphosphate Pyrophosphohydrolase"/>
    <property type="match status" value="1"/>
</dbReference>
<feature type="domain" description="Nudix hydrolase" evidence="6">
    <location>
        <begin position="94"/>
        <end position="226"/>
    </location>
</feature>
<evidence type="ECO:0000256" key="3">
    <source>
        <dbReference type="ARBA" id="ARBA00022801"/>
    </source>
</evidence>
<dbReference type="PANTHER" id="PTHR43046">
    <property type="entry name" value="GDP-MANNOSE MANNOSYL HYDROLASE"/>
    <property type="match status" value="1"/>
</dbReference>
<keyword evidence="3 4" id="KW-0378">Hydrolase</keyword>
<evidence type="ECO:0000313" key="7">
    <source>
        <dbReference type="EMBL" id="QEV63499.1"/>
    </source>
</evidence>
<dbReference type="InterPro" id="IPR020476">
    <property type="entry name" value="Nudix_hydrolase"/>
</dbReference>
<dbReference type="GO" id="GO:0016787">
    <property type="term" value="F:hydrolase activity"/>
    <property type="evidence" value="ECO:0007669"/>
    <property type="project" value="UniProtKB-KW"/>
</dbReference>
<dbReference type="Proteomes" id="UP000326505">
    <property type="component" value="Chromosome"/>
</dbReference>
<organism evidence="7 8">
    <name type="scientific">Streptomyces spectabilis</name>
    <dbReference type="NCBI Taxonomy" id="68270"/>
    <lineage>
        <taxon>Bacteria</taxon>
        <taxon>Bacillati</taxon>
        <taxon>Actinomycetota</taxon>
        <taxon>Actinomycetes</taxon>
        <taxon>Kitasatosporales</taxon>
        <taxon>Streptomycetaceae</taxon>
        <taxon>Streptomyces</taxon>
    </lineage>
</organism>
<dbReference type="SUPFAM" id="SSF55811">
    <property type="entry name" value="Nudix"/>
    <property type="match status" value="1"/>
</dbReference>
<name>A0A5P2XJL7_STRST</name>
<dbReference type="Pfam" id="PF00293">
    <property type="entry name" value="NUDIX"/>
    <property type="match status" value="1"/>
</dbReference>
<gene>
    <name evidence="7" type="ORF">CP982_36335</name>
</gene>
<evidence type="ECO:0000256" key="2">
    <source>
        <dbReference type="ARBA" id="ARBA00005582"/>
    </source>
</evidence>
<comment type="similarity">
    <text evidence="2 4">Belongs to the Nudix hydrolase family.</text>
</comment>
<dbReference type="InterPro" id="IPR020084">
    <property type="entry name" value="NUDIX_hydrolase_CS"/>
</dbReference>
<evidence type="ECO:0000256" key="1">
    <source>
        <dbReference type="ARBA" id="ARBA00001946"/>
    </source>
</evidence>
<sequence length="261" mass="27905">MLRSKTLEVPVDQGFFTSFTASPRAITGHPRPLGHGGPSRDDRLTTRKTGRNTEGTRVGHTQRHAPTDDHTPGPTPDQAPGHPPLTYADNRRPTPHAVVGAGVVVTDERGRVLLGHSRRGAWELPGGKPDPGESFEQAAVRELREETGLTAAPADARVLAVLMDAVHGVPRLTAAVHVTRATGTPTVTEPLLMDRWEWHEVTALPRLGAALFTPSAHVLETMWPGLLPDLPPVHRNAVTPHPVRPETVGSRAAADGAAHSV</sequence>
<dbReference type="InterPro" id="IPR015797">
    <property type="entry name" value="NUDIX_hydrolase-like_dom_sf"/>
</dbReference>
<feature type="region of interest" description="Disordered" evidence="5">
    <location>
        <begin position="240"/>
        <end position="261"/>
    </location>
</feature>
<evidence type="ECO:0000313" key="8">
    <source>
        <dbReference type="Proteomes" id="UP000326505"/>
    </source>
</evidence>
<evidence type="ECO:0000256" key="4">
    <source>
        <dbReference type="RuleBase" id="RU003476"/>
    </source>
</evidence>
<dbReference type="PANTHER" id="PTHR43046:SF14">
    <property type="entry name" value="MUTT_NUDIX FAMILY PROTEIN"/>
    <property type="match status" value="1"/>
</dbReference>
<dbReference type="InterPro" id="IPR000086">
    <property type="entry name" value="NUDIX_hydrolase_dom"/>
</dbReference>
<feature type="compositionally biased region" description="Pro residues" evidence="5">
    <location>
        <begin position="73"/>
        <end position="83"/>
    </location>
</feature>
<dbReference type="EMBL" id="CP023690">
    <property type="protein sequence ID" value="QEV63499.1"/>
    <property type="molecule type" value="Genomic_DNA"/>
</dbReference>
<evidence type="ECO:0000256" key="5">
    <source>
        <dbReference type="SAM" id="MobiDB-lite"/>
    </source>
</evidence>
<proteinExistence type="inferred from homology"/>
<feature type="region of interest" description="Disordered" evidence="5">
    <location>
        <begin position="16"/>
        <end position="94"/>
    </location>
</feature>
<dbReference type="OrthoDB" id="4035289at2"/>
<dbReference type="PROSITE" id="PS51462">
    <property type="entry name" value="NUDIX"/>
    <property type="match status" value="1"/>
</dbReference>
<dbReference type="AlphaFoldDB" id="A0A5P2XJL7"/>
<dbReference type="CDD" id="cd04678">
    <property type="entry name" value="NUDIX_MTH2_Nudt15"/>
    <property type="match status" value="1"/>
</dbReference>